<dbReference type="AlphaFoldDB" id="A0A2U2BSZ4"/>
<sequence>MASRDARRAGEWRFGDEISPPEDADGEERELWERAGAGDLHHPRRILALILEEIEASDWGEPAKASMREEVSGILELLDRLPEPPPGVAWEECRAGRAYLLAYRFFSLGREYAAAHGEFGENGARIYREKHSEPLRRYGAEARKAAARLRNVEVEDFIDRQIGAGELYKNAVRDAAAKFNLSEKRVRSIAPKKDFSDHSR</sequence>
<feature type="compositionally biased region" description="Basic and acidic residues" evidence="1">
    <location>
        <begin position="1"/>
        <end position="16"/>
    </location>
</feature>
<evidence type="ECO:0000313" key="3">
    <source>
        <dbReference type="Proteomes" id="UP000245168"/>
    </source>
</evidence>
<feature type="region of interest" description="Disordered" evidence="1">
    <location>
        <begin position="1"/>
        <end position="29"/>
    </location>
</feature>
<protein>
    <submittedName>
        <fullName evidence="2">Uncharacterized protein</fullName>
    </submittedName>
</protein>
<feature type="compositionally biased region" description="Acidic residues" evidence="1">
    <location>
        <begin position="19"/>
        <end position="29"/>
    </location>
</feature>
<dbReference type="EMBL" id="QEXV01000004">
    <property type="protein sequence ID" value="PWE17124.1"/>
    <property type="molecule type" value="Genomic_DNA"/>
</dbReference>
<reference evidence="3" key="1">
    <citation type="submission" date="2018-05" db="EMBL/GenBank/DDBJ databases">
        <authorList>
            <person name="Liu B.-T."/>
        </authorList>
    </citation>
    <scope>NUCLEOTIDE SEQUENCE [LARGE SCALE GENOMIC DNA]</scope>
    <source>
        <strain evidence="3">WD6-1</strain>
    </source>
</reference>
<organism evidence="2 3">
    <name type="scientific">Marinicauda salina</name>
    <dbReference type="NCBI Taxonomy" id="2135793"/>
    <lineage>
        <taxon>Bacteria</taxon>
        <taxon>Pseudomonadati</taxon>
        <taxon>Pseudomonadota</taxon>
        <taxon>Alphaproteobacteria</taxon>
        <taxon>Maricaulales</taxon>
        <taxon>Maricaulaceae</taxon>
        <taxon>Marinicauda</taxon>
    </lineage>
</organism>
<accession>A0A2U2BSZ4</accession>
<dbReference type="RefSeq" id="WP_109253348.1">
    <property type="nucleotide sequence ID" value="NZ_QEXV01000004.1"/>
</dbReference>
<name>A0A2U2BSZ4_9PROT</name>
<dbReference type="Proteomes" id="UP000245168">
    <property type="component" value="Unassembled WGS sequence"/>
</dbReference>
<proteinExistence type="predicted"/>
<evidence type="ECO:0000313" key="2">
    <source>
        <dbReference type="EMBL" id="PWE17124.1"/>
    </source>
</evidence>
<evidence type="ECO:0000256" key="1">
    <source>
        <dbReference type="SAM" id="MobiDB-lite"/>
    </source>
</evidence>
<comment type="caution">
    <text evidence="2">The sequence shown here is derived from an EMBL/GenBank/DDBJ whole genome shotgun (WGS) entry which is preliminary data.</text>
</comment>
<gene>
    <name evidence="2" type="ORF">DDZ18_10520</name>
</gene>
<keyword evidence="3" id="KW-1185">Reference proteome</keyword>